<feature type="compositionally biased region" description="Basic and acidic residues" evidence="2">
    <location>
        <begin position="185"/>
        <end position="197"/>
    </location>
</feature>
<feature type="compositionally biased region" description="Low complexity" evidence="2">
    <location>
        <begin position="235"/>
        <end position="246"/>
    </location>
</feature>
<evidence type="ECO:0000256" key="2">
    <source>
        <dbReference type="SAM" id="MobiDB-lite"/>
    </source>
</evidence>
<dbReference type="Pfam" id="PF03359">
    <property type="entry name" value="GKAP"/>
    <property type="match status" value="1"/>
</dbReference>
<accession>A0A913WPJ9</accession>
<dbReference type="PANTHER" id="PTHR12353">
    <property type="entry name" value="DISKS LARGE-ASSOCIATED PROTEIN DAP SAP90/PSD-95-ASSOCIATED PROTEIN"/>
    <property type="match status" value="1"/>
</dbReference>
<dbReference type="GO" id="GO:0098978">
    <property type="term" value="C:glutamatergic synapse"/>
    <property type="evidence" value="ECO:0007669"/>
    <property type="project" value="TreeGrafter"/>
</dbReference>
<dbReference type="OMA" id="HIMATIG"/>
<feature type="compositionally biased region" description="Basic and acidic residues" evidence="2">
    <location>
        <begin position="222"/>
        <end position="234"/>
    </location>
</feature>
<dbReference type="GeneID" id="110231458"/>
<dbReference type="Proteomes" id="UP000887567">
    <property type="component" value="Unplaced"/>
</dbReference>
<evidence type="ECO:0000313" key="3">
    <source>
        <dbReference type="EnsemblMetazoa" id="XP_020892141.1"/>
    </source>
</evidence>
<keyword evidence="4" id="KW-1185">Reference proteome</keyword>
<organism evidence="3 4">
    <name type="scientific">Exaiptasia diaphana</name>
    <name type="common">Tropical sea anemone</name>
    <name type="synonym">Aiptasia pulchella</name>
    <dbReference type="NCBI Taxonomy" id="2652724"/>
    <lineage>
        <taxon>Eukaryota</taxon>
        <taxon>Metazoa</taxon>
        <taxon>Cnidaria</taxon>
        <taxon>Anthozoa</taxon>
        <taxon>Hexacorallia</taxon>
        <taxon>Actiniaria</taxon>
        <taxon>Aiptasiidae</taxon>
        <taxon>Exaiptasia</taxon>
    </lineage>
</organism>
<dbReference type="AlphaFoldDB" id="A0A913WPJ9"/>
<name>A0A913WPJ9_EXADI</name>
<dbReference type="GO" id="GO:0099572">
    <property type="term" value="C:postsynaptic specialization"/>
    <property type="evidence" value="ECO:0007669"/>
    <property type="project" value="TreeGrafter"/>
</dbReference>
<comment type="similarity">
    <text evidence="1">Belongs to the SAPAP family.</text>
</comment>
<dbReference type="PANTHER" id="PTHR12353:SF31">
    <property type="entry name" value="LD44824P"/>
    <property type="match status" value="1"/>
</dbReference>
<protein>
    <submittedName>
        <fullName evidence="3">Uncharacterized protein</fullName>
    </submittedName>
</protein>
<dbReference type="RefSeq" id="XP_020892140.1">
    <property type="nucleotide sequence ID" value="XM_021036481.1"/>
</dbReference>
<dbReference type="InterPro" id="IPR005026">
    <property type="entry name" value="SAPAP"/>
</dbReference>
<dbReference type="EnsemblMetazoa" id="XM_021036482.2">
    <property type="protein sequence ID" value="XP_020892141.1"/>
    <property type="gene ID" value="LOC110231458"/>
</dbReference>
<dbReference type="RefSeq" id="XP_020892141.1">
    <property type="nucleotide sequence ID" value="XM_021036482.2"/>
</dbReference>
<dbReference type="GO" id="GO:0023052">
    <property type="term" value="P:signaling"/>
    <property type="evidence" value="ECO:0007669"/>
    <property type="project" value="InterPro"/>
</dbReference>
<dbReference type="GO" id="GO:0060090">
    <property type="term" value="F:molecular adaptor activity"/>
    <property type="evidence" value="ECO:0007669"/>
    <property type="project" value="TreeGrafter"/>
</dbReference>
<proteinExistence type="inferred from homology"/>
<dbReference type="EnsemblMetazoa" id="XM_021036481.1">
    <property type="protein sequence ID" value="XP_020892140.1"/>
    <property type="gene ID" value="LOC110231458"/>
</dbReference>
<dbReference type="OrthoDB" id="10023951at2759"/>
<evidence type="ECO:0000256" key="1">
    <source>
        <dbReference type="ARBA" id="ARBA00008839"/>
    </source>
</evidence>
<reference evidence="3" key="1">
    <citation type="submission" date="2022-11" db="UniProtKB">
        <authorList>
            <consortium name="EnsemblMetazoa"/>
        </authorList>
    </citation>
    <scope>IDENTIFICATION</scope>
</reference>
<sequence>MSAALQPLTNGNARYKTEIIIILRKGRRVEPMMETNKENVSPIKASVVASDNDVDGMTDSFQKRLEINGIDKDGRYFLDIMKRETDRLMSLCESSEKAMNDDSPSEEVCGKVRAAIGKSKLLTTKKFKQFKGLCELNLGIGSSNGRRPTNADLAGFWDMVMIQVDDVTKMFDNIEELRQNGWVEKSPRKENGEEVTRRSSITKRSSLKRESSFGKVPLTRQRSREEIKDLEVKQRAAARQRLAAAKRAARQKVNRNSNPLDNVEIFCSPHK</sequence>
<dbReference type="KEGG" id="epa:110231458"/>
<evidence type="ECO:0000313" key="4">
    <source>
        <dbReference type="Proteomes" id="UP000887567"/>
    </source>
</evidence>
<feature type="region of interest" description="Disordered" evidence="2">
    <location>
        <begin position="185"/>
        <end position="271"/>
    </location>
</feature>